<dbReference type="InterPro" id="IPR006059">
    <property type="entry name" value="SBP"/>
</dbReference>
<dbReference type="RefSeq" id="WP_069156313.1">
    <property type="nucleotide sequence ID" value="NZ_DAWDRA010000606.1"/>
</dbReference>
<feature type="chain" id="PRO_5038443105" evidence="1">
    <location>
        <begin position="19"/>
        <end position="553"/>
    </location>
</feature>
<name>A0A1E3AYV5_9FIRM</name>
<dbReference type="PANTHER" id="PTHR43649">
    <property type="entry name" value="ARABINOSE-BINDING PROTEIN-RELATED"/>
    <property type="match status" value="1"/>
</dbReference>
<proteinExistence type="predicted"/>
<evidence type="ECO:0000313" key="3">
    <source>
        <dbReference type="Proteomes" id="UP000095003"/>
    </source>
</evidence>
<keyword evidence="1" id="KW-0732">Signal</keyword>
<dbReference type="Gene3D" id="3.40.190.10">
    <property type="entry name" value="Periplasmic binding protein-like II"/>
    <property type="match status" value="2"/>
</dbReference>
<evidence type="ECO:0000313" key="2">
    <source>
        <dbReference type="EMBL" id="ODM13829.1"/>
    </source>
</evidence>
<comment type="caution">
    <text evidence="2">The sequence shown here is derived from an EMBL/GenBank/DDBJ whole genome shotgun (WGS) entry which is preliminary data.</text>
</comment>
<dbReference type="EMBL" id="MCGI01000001">
    <property type="protein sequence ID" value="ODM13829.1"/>
    <property type="molecule type" value="Genomic_DNA"/>
</dbReference>
<dbReference type="Proteomes" id="UP000095003">
    <property type="component" value="Unassembled WGS sequence"/>
</dbReference>
<dbReference type="PANTHER" id="PTHR43649:SF12">
    <property type="entry name" value="DIACETYLCHITOBIOSE BINDING PROTEIN DASA"/>
    <property type="match status" value="1"/>
</dbReference>
<organism evidence="2 3">
    <name type="scientific">Eisenbergiella tayi</name>
    <dbReference type="NCBI Taxonomy" id="1432052"/>
    <lineage>
        <taxon>Bacteria</taxon>
        <taxon>Bacillati</taxon>
        <taxon>Bacillota</taxon>
        <taxon>Clostridia</taxon>
        <taxon>Lachnospirales</taxon>
        <taxon>Lachnospiraceae</taxon>
        <taxon>Eisenbergiella</taxon>
    </lineage>
</organism>
<dbReference type="InterPro" id="IPR050490">
    <property type="entry name" value="Bact_solute-bd_prot1"/>
</dbReference>
<evidence type="ECO:0000256" key="1">
    <source>
        <dbReference type="SAM" id="SignalP"/>
    </source>
</evidence>
<dbReference type="AlphaFoldDB" id="A0A1E3AYV5"/>
<keyword evidence="2" id="KW-0449">Lipoprotein</keyword>
<dbReference type="PROSITE" id="PS51257">
    <property type="entry name" value="PROKAR_LIPOPROTEIN"/>
    <property type="match status" value="1"/>
</dbReference>
<reference evidence="2 3" key="1">
    <citation type="submission" date="2016-07" db="EMBL/GenBank/DDBJ databases">
        <title>Characterization of isolates of Eisenbergiella tayi derived from blood cultures, using whole genome sequencing.</title>
        <authorList>
            <person name="Burdz T."/>
            <person name="Wiebe D."/>
            <person name="Huynh C."/>
            <person name="Bernard K."/>
        </authorList>
    </citation>
    <scope>NUCLEOTIDE SEQUENCE [LARGE SCALE GENOMIC DNA]</scope>
    <source>
        <strain evidence="2 3">NML 120489</strain>
    </source>
</reference>
<dbReference type="Pfam" id="PF01547">
    <property type="entry name" value="SBP_bac_1"/>
    <property type="match status" value="1"/>
</dbReference>
<sequence>MKKKVISLFLAVMLVTLAGCSGSDNNTEKTITGNEEIQNMEGADTTGTPLSGDVDIWAPYEETVTLRTVTSEIANAVYPEGDDVTSNVWTREYKERFNVEVVTDWVSDEYDTKLNLSIAEGDLPDVFHVNESQLQQLVDADLIWDLTDIYETYASDAVKSYISSDPDCLEAGQRNGRLYGIPQMHYGPLEQLDYVWIRKDWRENLNLDEPETMDDLVEIMRAFMKEYGGYGMGAEQTLDHLNLLAVGWGAHPDAWIRTDDGQIAYGSVQPEMKAALEAWSEWYKEGILSPDFAMMDLEKMNQDVISGKVGVQPFYQWWGWNPGKDVVSALGKDAYFEPFQIPGATGEEVLQTLTFANTSYTVVSKSCEHPEAALKLINLYGYILDDAAGKEDQEWIDSFTMNDMAHVVGAFRVLNPNSGDIDYTQTIEALKAQDPSGITTVGAMQRYNDNIEWMEKQTPSALGSVLQIGLGRCSYGIAKNIIDNGKYIRSELKGITPDTLINSGTTLEDILTEGFTKIIIGDQPIDYFDTVVDNWKAAGGEQVTLEMNEIYNQ</sequence>
<accession>A0A1E3AYV5</accession>
<dbReference type="SUPFAM" id="SSF53850">
    <property type="entry name" value="Periplasmic binding protein-like II"/>
    <property type="match status" value="1"/>
</dbReference>
<protein>
    <submittedName>
        <fullName evidence="2">Lipoprotein LipO</fullName>
    </submittedName>
</protein>
<gene>
    <name evidence="2" type="primary">lipO_17</name>
    <name evidence="2" type="ORF">BEH84_01548</name>
</gene>
<feature type="signal peptide" evidence="1">
    <location>
        <begin position="1"/>
        <end position="18"/>
    </location>
</feature>